<dbReference type="InterPro" id="IPR011044">
    <property type="entry name" value="Quino_amine_DH_bsu"/>
</dbReference>
<dbReference type="NCBIfam" id="NF038015">
    <property type="entry name" value="AztD"/>
    <property type="match status" value="1"/>
</dbReference>
<feature type="signal peptide" evidence="1">
    <location>
        <begin position="1"/>
        <end position="31"/>
    </location>
</feature>
<feature type="chain" id="PRO_5006893356" evidence="1">
    <location>
        <begin position="32"/>
        <end position="411"/>
    </location>
</feature>
<dbReference type="EMBL" id="LNQM01000004">
    <property type="protein sequence ID" value="KSU76101.1"/>
    <property type="molecule type" value="Genomic_DNA"/>
</dbReference>
<dbReference type="PROSITE" id="PS51257">
    <property type="entry name" value="PROKAR_LIPOPROTEIN"/>
    <property type="match status" value="1"/>
</dbReference>
<comment type="caution">
    <text evidence="2">The sequence shown here is derived from an EMBL/GenBank/DDBJ whole genome shotgun (WGS) entry which is preliminary data.</text>
</comment>
<dbReference type="SUPFAM" id="SSF50969">
    <property type="entry name" value="YVTN repeat-like/Quinoprotein amine dehydrogenase"/>
    <property type="match status" value="1"/>
</dbReference>
<accession>A0A0V8IN05</accession>
<dbReference type="InterPro" id="IPR015943">
    <property type="entry name" value="WD40/YVTN_repeat-like_dom_sf"/>
</dbReference>
<organism evidence="2 3">
    <name type="scientific">Pseudarthrobacter enclensis</name>
    <dbReference type="NCBI Taxonomy" id="993070"/>
    <lineage>
        <taxon>Bacteria</taxon>
        <taxon>Bacillati</taxon>
        <taxon>Actinomycetota</taxon>
        <taxon>Actinomycetes</taxon>
        <taxon>Micrococcales</taxon>
        <taxon>Micrococcaceae</taxon>
        <taxon>Pseudarthrobacter</taxon>
    </lineage>
</organism>
<sequence length="411" mass="43043">MRNHHMLRQRTSRLGGIAAIAGITLLVSACATGQATPAGTAAAPDTAATTSADEHGRIAVSYAGGISVLDGKTLDVVQKFDSEEFTRLNAAGDGRHVFVTTKAGFQLLDTVEPKLTDLVVDATAAGHVVRHAGNTVLFDDGTGTTTILKTDDLAGIDGALPEAETYTAESAHHGVSIVLEDGKLLTTVGDKTSRNGAVALEAHDGHWDKVAESKECPGIHGEGTAAGEAVIFGCEDGALLFHHGKFEKFTAPDTYGRMGNAFVSETSPIVVGDYKNDPDAEGYLLNSVALIDTEKHTYNVVKLPESVQYTFRDIARGPGDLAYILSTDGSIHVLDPATGKIVNEFPVIKAWEGPAEWQDAHPAITVNGDTAYVTEPAANTVHSVDLTSGKITASAELDVVPNEIAVTLGAH</sequence>
<name>A0A0V8IN05_9MICC</name>
<evidence type="ECO:0000313" key="2">
    <source>
        <dbReference type="EMBL" id="KSU76101.1"/>
    </source>
</evidence>
<dbReference type="Gene3D" id="2.130.10.10">
    <property type="entry name" value="YVTN repeat-like/Quinoprotein amine dehydrogenase"/>
    <property type="match status" value="1"/>
</dbReference>
<dbReference type="InterPro" id="IPR047697">
    <property type="entry name" value="AztD-like"/>
</dbReference>
<dbReference type="OrthoDB" id="3250815at2"/>
<keyword evidence="3" id="KW-1185">Reference proteome</keyword>
<gene>
    <name evidence="2" type="ORF">AS031_12105</name>
</gene>
<dbReference type="RefSeq" id="WP_058268393.1">
    <property type="nucleotide sequence ID" value="NZ_FMAZ01000004.1"/>
</dbReference>
<evidence type="ECO:0000256" key="1">
    <source>
        <dbReference type="SAM" id="SignalP"/>
    </source>
</evidence>
<evidence type="ECO:0000313" key="3">
    <source>
        <dbReference type="Proteomes" id="UP000053199"/>
    </source>
</evidence>
<keyword evidence="1" id="KW-0732">Signal</keyword>
<reference evidence="2 3" key="1">
    <citation type="journal article" date="2014" name="Arch. Microbiol.">
        <title>Arthrobacter enclensis sp. nov., isolated from sediment sample.</title>
        <authorList>
            <person name="Dastager S.G."/>
            <person name="Liu Q."/>
            <person name="Tang S.K."/>
            <person name="Krishnamurthi S."/>
            <person name="Lee J.C."/>
            <person name="Li W.J."/>
        </authorList>
    </citation>
    <scope>NUCLEOTIDE SEQUENCE [LARGE SCALE GENOMIC DNA]</scope>
    <source>
        <strain evidence="2 3">NIO-1008</strain>
    </source>
</reference>
<protein>
    <submittedName>
        <fullName evidence="2">Uncharacterized protein</fullName>
    </submittedName>
</protein>
<proteinExistence type="predicted"/>
<dbReference type="Proteomes" id="UP000053199">
    <property type="component" value="Unassembled WGS sequence"/>
</dbReference>
<dbReference type="STRING" id="993070.AS031_12105"/>
<dbReference type="AlphaFoldDB" id="A0A0V8IN05"/>